<dbReference type="RefSeq" id="XP_025462996.1">
    <property type="nucleotide sequence ID" value="XM_025612724.1"/>
</dbReference>
<feature type="region of interest" description="Disordered" evidence="1">
    <location>
        <begin position="49"/>
        <end position="69"/>
    </location>
</feature>
<dbReference type="Proteomes" id="UP000246702">
    <property type="component" value="Unassembled WGS sequence"/>
</dbReference>
<evidence type="ECO:0000256" key="1">
    <source>
        <dbReference type="SAM" id="MobiDB-lite"/>
    </source>
</evidence>
<organism evidence="2 3">
    <name type="scientific">Aspergillus sclerotioniger CBS 115572</name>
    <dbReference type="NCBI Taxonomy" id="1450535"/>
    <lineage>
        <taxon>Eukaryota</taxon>
        <taxon>Fungi</taxon>
        <taxon>Dikarya</taxon>
        <taxon>Ascomycota</taxon>
        <taxon>Pezizomycotina</taxon>
        <taxon>Eurotiomycetes</taxon>
        <taxon>Eurotiomycetidae</taxon>
        <taxon>Eurotiales</taxon>
        <taxon>Aspergillaceae</taxon>
        <taxon>Aspergillus</taxon>
        <taxon>Aspergillus subgen. Circumdati</taxon>
    </lineage>
</organism>
<dbReference type="EMBL" id="MSFK01000036">
    <property type="protein sequence ID" value="PWY71598.1"/>
    <property type="molecule type" value="Genomic_DNA"/>
</dbReference>
<evidence type="ECO:0000313" key="2">
    <source>
        <dbReference type="EMBL" id="PWY71598.1"/>
    </source>
</evidence>
<protein>
    <submittedName>
        <fullName evidence="2">Uncharacterized protein</fullName>
    </submittedName>
</protein>
<dbReference type="GeneID" id="37114867"/>
<dbReference type="AlphaFoldDB" id="A0A317VF66"/>
<proteinExistence type="predicted"/>
<keyword evidence="3" id="KW-1185">Reference proteome</keyword>
<name>A0A317VF66_9EURO</name>
<comment type="caution">
    <text evidence="2">The sequence shown here is derived from an EMBL/GenBank/DDBJ whole genome shotgun (WGS) entry which is preliminary data.</text>
</comment>
<sequence length="120" mass="13712">MLDPLMVDDRRHGLSNQRYPELLLSVDPSLDVWDSFWVPRPIAVIGDSSTGLRARGGHSEADYHGPHPYSPNHREGRLWLSLSHCFRSPSHSLSSPEERRPAIRLAVSVHYYRMLAKPVF</sequence>
<reference evidence="2 3" key="1">
    <citation type="submission" date="2016-12" db="EMBL/GenBank/DDBJ databases">
        <title>The genomes of Aspergillus section Nigri reveals drivers in fungal speciation.</title>
        <authorList>
            <consortium name="DOE Joint Genome Institute"/>
            <person name="Vesth T.C."/>
            <person name="Nybo J."/>
            <person name="Theobald S."/>
            <person name="Brandl J."/>
            <person name="Frisvad J.C."/>
            <person name="Nielsen K.F."/>
            <person name="Lyhne E.K."/>
            <person name="Kogle M.E."/>
            <person name="Kuo A."/>
            <person name="Riley R."/>
            <person name="Clum A."/>
            <person name="Nolan M."/>
            <person name="Lipzen A."/>
            <person name="Salamov A."/>
            <person name="Henrissat B."/>
            <person name="Wiebenga A."/>
            <person name="De Vries R.P."/>
            <person name="Grigoriev I.V."/>
            <person name="Mortensen U.H."/>
            <person name="Andersen M.R."/>
            <person name="Baker S.E."/>
        </authorList>
    </citation>
    <scope>NUCLEOTIDE SEQUENCE [LARGE SCALE GENOMIC DNA]</scope>
    <source>
        <strain evidence="2 3">CBS 115572</strain>
    </source>
</reference>
<evidence type="ECO:0000313" key="3">
    <source>
        <dbReference type="Proteomes" id="UP000246702"/>
    </source>
</evidence>
<gene>
    <name evidence="2" type="ORF">BO94DRAFT_539552</name>
</gene>
<accession>A0A317VF66</accession>